<feature type="domain" description="Kringle" evidence="5">
    <location>
        <begin position="630"/>
        <end position="711"/>
    </location>
</feature>
<feature type="domain" description="Kringle" evidence="5">
    <location>
        <begin position="38"/>
        <end position="115"/>
    </location>
</feature>
<keyword evidence="4" id="KW-0812">Transmembrane</keyword>
<dbReference type="SUPFAM" id="SSF57440">
    <property type="entry name" value="Kringle-like"/>
    <property type="match status" value="4"/>
</dbReference>
<keyword evidence="4" id="KW-1133">Transmembrane helix</keyword>
<protein>
    <submittedName>
        <fullName evidence="7">Uncharacterized protein</fullName>
    </submittedName>
</protein>
<dbReference type="InterPro" id="IPR007110">
    <property type="entry name" value="Ig-like_dom"/>
</dbReference>
<accession>A0A9N9TVA6</accession>
<reference evidence="7" key="1">
    <citation type="submission" date="2022-01" db="EMBL/GenBank/DDBJ databases">
        <authorList>
            <person name="King R."/>
        </authorList>
    </citation>
    <scope>NUCLEOTIDE SEQUENCE</scope>
</reference>
<dbReference type="SUPFAM" id="SSF82895">
    <property type="entry name" value="TSP-1 type 1 repeat"/>
    <property type="match status" value="1"/>
</dbReference>
<dbReference type="Gene3D" id="2.40.20.10">
    <property type="entry name" value="Plasminogen Kringle 4"/>
    <property type="match status" value="4"/>
</dbReference>
<evidence type="ECO:0000256" key="3">
    <source>
        <dbReference type="PROSITE-ProRule" id="PRU00121"/>
    </source>
</evidence>
<feature type="domain" description="Kringle" evidence="5">
    <location>
        <begin position="549"/>
        <end position="621"/>
    </location>
</feature>
<feature type="domain" description="Kringle" evidence="5">
    <location>
        <begin position="122"/>
        <end position="213"/>
    </location>
</feature>
<dbReference type="CDD" id="cd00108">
    <property type="entry name" value="KR"/>
    <property type="match status" value="2"/>
</dbReference>
<dbReference type="InterPro" id="IPR050759">
    <property type="entry name" value="Serine_protease_kringle"/>
</dbReference>
<dbReference type="InterPro" id="IPR000001">
    <property type="entry name" value="Kringle"/>
</dbReference>
<dbReference type="Pfam" id="PF00051">
    <property type="entry name" value="Kringle"/>
    <property type="match status" value="4"/>
</dbReference>
<proteinExistence type="predicted"/>
<keyword evidence="1 3" id="KW-0420">Kringle</keyword>
<dbReference type="InterPro" id="IPR018056">
    <property type="entry name" value="Kringle_CS"/>
</dbReference>
<keyword evidence="2" id="KW-1015">Disulfide bond</keyword>
<dbReference type="PROSITE" id="PS50070">
    <property type="entry name" value="KRINGLE_2"/>
    <property type="match status" value="4"/>
</dbReference>
<sequence length="1343" mass="150480">MTLVKQHLIVATIWYFIKTESAPGNLTDLDACKVSHLGVEFIGKIGRTEGLVRCQSWTSSVPHAIPADITDENFPEKSKKLARNYCRNPTADPLGPWCYTMKSDLLYDTCAIPLCRFTECKLTGPGMEYSGVHKKSSSTRNCLKWNKDRKEVKTGGRYASAPKYPKTRFPDDSLSQAKRFCRNPDGDPGGPWCFVEDELTGDVEKEYCDVPFCDEPDCMAFTKNSDRYALYTHFNSTSSNLTFGVKLWHADAHPNASARLVLSLLPMPLTGADIGASGAGLEILIGNNYSALRFGNKDARPDYEDTAGALKSTGFTAFSLGWHDGFLSFGYAGRIKPIFLAEYRTKNNLLGYRMNRFRYYSAQGTDVLWSFPFCKDDFGCDVHTTVGGGFERFWPLREKGAGFDLYVYVRAFRSARVLFVASPAVDYPRVKLTLGGGDNVTSVVAVDYSGAGERNLMDIRVENILDYWTWKEFSIDFFSNIMSIYVEKPLGLQSMGELTDAVFRNLRWFSVSSENSVAHWSFYCAPPPGAAPPKAYLPECALNARESHYKGTQDVTSTGLPCLPWSASSLIGEDFHGTIPAKRLLKMRNYCRDPSNEDKGTYCYAAVNNIAKKTYCNIRKCKSEQCKIAGTGNDYSGTLHVTRSNRTCISWVPKANSTPSPAKSWNSTLFPENSASKALNFCRNPSRNPSGSWCYTSDPVLREDACDVRDCDKPEECTVVVRTTHKGRKVFVLPQWKESGHHGGLRFSLKLWNPDEPDGVAFRITPIGDAGSLTLQIGADDNQRIVLLKDGRVVERKTMPHLIGSGRWTDMWLQMRTGEIRLGFEGVPTSLFEWTAPDARREFDPAFLSYSSMAGRGIALWFKCDECHTENSTSFDFGHVYPVGFWSDERPLFDNLTLLLRGTGYIVIKLMTLIEHSSFYNLVIDTDDDQLLFLRIDNYNDKFLLQTDTAKNLLATDAWSTFVISFNETRFVVKKNNQTIMHYENSDPRDRPLAVYWFSIAPQAGWVVWSANCEALDLDGAPRDGGWSAWSPWTCSTPCGGGDGYRTRTCSNPRPNVFGRLCTGAATSTGTCNQFPCGDVNPETLELARDDLQRRNLSYVVKEGSEVWLRNDQRLLDLIARDSPKAYYEWTLNGVFIKPEPDRVLFRSDDVHIKSALPRDSGLYACMLFRINKQRSVIRIASLAVISSGYDYDTRATRPLKLPCHSIVLGYVYSDLSLKIYANDKLVADRGTAALAAVDTHAVESLREEDSGEWKCVVEQKDLRLRWVTNYARVNVKKAPNALTHLMEDELTRPIFGRMGGEAAVAAALVLIVALVAVSVAGFLVLYKKHCTLNAKKLSNNRR</sequence>
<evidence type="ECO:0000259" key="5">
    <source>
        <dbReference type="PROSITE" id="PS50070"/>
    </source>
</evidence>
<evidence type="ECO:0000256" key="1">
    <source>
        <dbReference type="ARBA" id="ARBA00022572"/>
    </source>
</evidence>
<evidence type="ECO:0000256" key="2">
    <source>
        <dbReference type="ARBA" id="ARBA00023157"/>
    </source>
</evidence>
<dbReference type="SUPFAM" id="SSF48726">
    <property type="entry name" value="Immunoglobulin"/>
    <property type="match status" value="1"/>
</dbReference>
<comment type="caution">
    <text evidence="3">Lacks conserved residue(s) required for the propagation of feature annotation.</text>
</comment>
<gene>
    <name evidence="7" type="ORF">PHYEVI_LOCUS8280</name>
</gene>
<evidence type="ECO:0000313" key="7">
    <source>
        <dbReference type="EMBL" id="CAG9861956.1"/>
    </source>
</evidence>
<dbReference type="InterPro" id="IPR000884">
    <property type="entry name" value="TSP1_rpt"/>
</dbReference>
<keyword evidence="8" id="KW-1185">Reference proteome</keyword>
<organism evidence="7 8">
    <name type="scientific">Phyllotreta striolata</name>
    <name type="common">Striped flea beetle</name>
    <name type="synonym">Crioceris striolata</name>
    <dbReference type="NCBI Taxonomy" id="444603"/>
    <lineage>
        <taxon>Eukaryota</taxon>
        <taxon>Metazoa</taxon>
        <taxon>Ecdysozoa</taxon>
        <taxon>Arthropoda</taxon>
        <taxon>Hexapoda</taxon>
        <taxon>Insecta</taxon>
        <taxon>Pterygota</taxon>
        <taxon>Neoptera</taxon>
        <taxon>Endopterygota</taxon>
        <taxon>Coleoptera</taxon>
        <taxon>Polyphaga</taxon>
        <taxon>Cucujiformia</taxon>
        <taxon>Chrysomeloidea</taxon>
        <taxon>Chrysomelidae</taxon>
        <taxon>Galerucinae</taxon>
        <taxon>Alticini</taxon>
        <taxon>Phyllotreta</taxon>
    </lineage>
</organism>
<name>A0A9N9TVA6_PHYSR</name>
<dbReference type="PANTHER" id="PTHR24261">
    <property type="entry name" value="PLASMINOGEN-RELATED"/>
    <property type="match status" value="1"/>
</dbReference>
<dbReference type="Proteomes" id="UP001153712">
    <property type="component" value="Chromosome 5"/>
</dbReference>
<dbReference type="InterPro" id="IPR036179">
    <property type="entry name" value="Ig-like_dom_sf"/>
</dbReference>
<feature type="domain" description="Ig-like" evidence="6">
    <location>
        <begin position="1082"/>
        <end position="1178"/>
    </location>
</feature>
<feature type="transmembrane region" description="Helical" evidence="4">
    <location>
        <begin position="1303"/>
        <end position="1327"/>
    </location>
</feature>
<dbReference type="PROSITE" id="PS50835">
    <property type="entry name" value="IG_LIKE"/>
    <property type="match status" value="1"/>
</dbReference>
<dbReference type="InterPro" id="IPR036383">
    <property type="entry name" value="TSP1_rpt_sf"/>
</dbReference>
<dbReference type="EMBL" id="OU900098">
    <property type="protein sequence ID" value="CAG9861956.1"/>
    <property type="molecule type" value="Genomic_DNA"/>
</dbReference>
<keyword evidence="4" id="KW-0472">Membrane</keyword>
<dbReference type="PANTHER" id="PTHR24261:SF7">
    <property type="entry name" value="KRINGLE DOMAIN-CONTAINING PROTEIN"/>
    <property type="match status" value="1"/>
</dbReference>
<dbReference type="PROSITE" id="PS00021">
    <property type="entry name" value="KRINGLE_1"/>
    <property type="match status" value="3"/>
</dbReference>
<dbReference type="SMART" id="SM00209">
    <property type="entry name" value="TSP1"/>
    <property type="match status" value="1"/>
</dbReference>
<dbReference type="SMART" id="SM00130">
    <property type="entry name" value="KR"/>
    <property type="match status" value="4"/>
</dbReference>
<evidence type="ECO:0000256" key="4">
    <source>
        <dbReference type="SAM" id="Phobius"/>
    </source>
</evidence>
<evidence type="ECO:0000313" key="8">
    <source>
        <dbReference type="Proteomes" id="UP001153712"/>
    </source>
</evidence>
<dbReference type="OrthoDB" id="1915767at2759"/>
<dbReference type="FunFam" id="2.20.100.10:FF:000001">
    <property type="entry name" value="semaphorin-5A isoform X1"/>
    <property type="match status" value="1"/>
</dbReference>
<dbReference type="Gene3D" id="2.20.100.10">
    <property type="entry name" value="Thrombospondin type-1 (TSP1) repeat"/>
    <property type="match status" value="1"/>
</dbReference>
<dbReference type="PROSITE" id="PS50092">
    <property type="entry name" value="TSP1"/>
    <property type="match status" value="1"/>
</dbReference>
<dbReference type="InterPro" id="IPR038178">
    <property type="entry name" value="Kringle_sf"/>
</dbReference>
<dbReference type="Pfam" id="PF00090">
    <property type="entry name" value="TSP_1"/>
    <property type="match status" value="1"/>
</dbReference>
<dbReference type="InterPro" id="IPR013806">
    <property type="entry name" value="Kringle-like"/>
</dbReference>
<evidence type="ECO:0000259" key="6">
    <source>
        <dbReference type="PROSITE" id="PS50835"/>
    </source>
</evidence>